<evidence type="ECO:0000313" key="3">
    <source>
        <dbReference type="Proteomes" id="UP001149090"/>
    </source>
</evidence>
<dbReference type="Proteomes" id="UP001149090">
    <property type="component" value="Unassembled WGS sequence"/>
</dbReference>
<keyword evidence="3" id="KW-1185">Reference proteome</keyword>
<dbReference type="Pfam" id="PF00583">
    <property type="entry name" value="Acetyltransf_1"/>
    <property type="match status" value="1"/>
</dbReference>
<organism evidence="2 3">
    <name type="scientific">Anaeramoeba ignava</name>
    <name type="common">Anaerobic marine amoeba</name>
    <dbReference type="NCBI Taxonomy" id="1746090"/>
    <lineage>
        <taxon>Eukaryota</taxon>
        <taxon>Metamonada</taxon>
        <taxon>Anaeramoebidae</taxon>
        <taxon>Anaeramoeba</taxon>
    </lineage>
</organism>
<dbReference type="AlphaFoldDB" id="A0A9Q0R534"/>
<dbReference type="PROSITE" id="PS51186">
    <property type="entry name" value="GNAT"/>
    <property type="match status" value="1"/>
</dbReference>
<dbReference type="InterPro" id="IPR000182">
    <property type="entry name" value="GNAT_dom"/>
</dbReference>
<proteinExistence type="predicted"/>
<evidence type="ECO:0000313" key="2">
    <source>
        <dbReference type="EMBL" id="KAJ5067692.1"/>
    </source>
</evidence>
<dbReference type="CDD" id="cd04301">
    <property type="entry name" value="NAT_SF"/>
    <property type="match status" value="1"/>
</dbReference>
<feature type="domain" description="N-acetyltransferase" evidence="1">
    <location>
        <begin position="56"/>
        <end position="215"/>
    </location>
</feature>
<sequence length="405" mass="47975">MIINQNQFYLKKYITQNFPTFLNSKSTKINFHSSTKNDSLKEEILLDDKLTQLKLIKTPIIKEDTISLLKRIRFAANDMKYSFSESIKSLLTKYQIENIELRRKDELLGFITLKKHKIFIEEKPIENYYLTNFCVNPTMRSRGYGKLIINNVLSYLDAQIGEEPSLISCFIKESNIQTVKAFLHLGFNIAAKYRTFWLSDINPQSSHQLVRLNDEKMVNIDEYKGFWEKFSESHSKFILNDFRDWVLKDDFYGLKKNNEIVAAAQFTPIKLQFHPISAQTIWDEILNIVCSLYPQPLLEKELIHPFFNFSIPYFKEGNEDQFVELIKTVLQNSKMRAVSGLFDERNEMFKNLFYYVRKNKKMGEFGKILTEQLPLTFFMVEFKNFKMETLQKIKNKSINYSFRGF</sequence>
<dbReference type="Gene3D" id="3.40.630.30">
    <property type="match status" value="1"/>
</dbReference>
<reference evidence="2" key="1">
    <citation type="submission" date="2022-10" db="EMBL/GenBank/DDBJ databases">
        <title>Novel sulphate-reducing endosymbionts in the free-living metamonad Anaeramoeba.</title>
        <authorList>
            <person name="Jerlstrom-Hultqvist J."/>
            <person name="Cepicka I."/>
            <person name="Gallot-Lavallee L."/>
            <person name="Salas-Leiva D."/>
            <person name="Curtis B.A."/>
            <person name="Zahonova K."/>
            <person name="Pipaliya S."/>
            <person name="Dacks J."/>
            <person name="Roger A.J."/>
        </authorList>
    </citation>
    <scope>NUCLEOTIDE SEQUENCE</scope>
    <source>
        <strain evidence="2">BMAN</strain>
    </source>
</reference>
<dbReference type="InterPro" id="IPR016181">
    <property type="entry name" value="Acyl_CoA_acyltransferase"/>
</dbReference>
<gene>
    <name evidence="2" type="ORF">M0811_02882</name>
</gene>
<name>A0A9Q0R534_ANAIG</name>
<evidence type="ECO:0000259" key="1">
    <source>
        <dbReference type="PROSITE" id="PS51186"/>
    </source>
</evidence>
<protein>
    <submittedName>
        <fullName evidence="2">Acetyltransferase</fullName>
    </submittedName>
</protein>
<comment type="caution">
    <text evidence="2">The sequence shown here is derived from an EMBL/GenBank/DDBJ whole genome shotgun (WGS) entry which is preliminary data.</text>
</comment>
<dbReference type="EMBL" id="JAPDFW010000125">
    <property type="protein sequence ID" value="KAJ5067692.1"/>
    <property type="molecule type" value="Genomic_DNA"/>
</dbReference>
<dbReference type="GO" id="GO:0016747">
    <property type="term" value="F:acyltransferase activity, transferring groups other than amino-acyl groups"/>
    <property type="evidence" value="ECO:0007669"/>
    <property type="project" value="InterPro"/>
</dbReference>
<accession>A0A9Q0R534</accession>
<dbReference type="SUPFAM" id="SSF55729">
    <property type="entry name" value="Acyl-CoA N-acyltransferases (Nat)"/>
    <property type="match status" value="1"/>
</dbReference>